<proteinExistence type="predicted"/>
<accession>A0A4S8HYA6</accession>
<dbReference type="EMBL" id="STFF01000002">
    <property type="protein sequence ID" value="THU40485.1"/>
    <property type="molecule type" value="Genomic_DNA"/>
</dbReference>
<organism evidence="1 2">
    <name type="scientific">Niastella caeni</name>
    <dbReference type="NCBI Taxonomy" id="2569763"/>
    <lineage>
        <taxon>Bacteria</taxon>
        <taxon>Pseudomonadati</taxon>
        <taxon>Bacteroidota</taxon>
        <taxon>Chitinophagia</taxon>
        <taxon>Chitinophagales</taxon>
        <taxon>Chitinophagaceae</taxon>
        <taxon>Niastella</taxon>
    </lineage>
</organism>
<evidence type="ECO:0000313" key="1">
    <source>
        <dbReference type="EMBL" id="THU40485.1"/>
    </source>
</evidence>
<name>A0A4S8HYA6_9BACT</name>
<keyword evidence="2" id="KW-1185">Reference proteome</keyword>
<comment type="caution">
    <text evidence="1">The sequence shown here is derived from an EMBL/GenBank/DDBJ whole genome shotgun (WGS) entry which is preliminary data.</text>
</comment>
<reference evidence="1 2" key="1">
    <citation type="submission" date="2019-04" db="EMBL/GenBank/DDBJ databases">
        <title>Niastella caeni sp. nov., isolated from activated sludge.</title>
        <authorList>
            <person name="Sheng M."/>
        </authorList>
    </citation>
    <scope>NUCLEOTIDE SEQUENCE [LARGE SCALE GENOMIC DNA]</scope>
    <source>
        <strain evidence="1 2">HX-2-15</strain>
    </source>
</reference>
<gene>
    <name evidence="1" type="ORF">FAM09_11535</name>
</gene>
<dbReference type="Proteomes" id="UP000306918">
    <property type="component" value="Unassembled WGS sequence"/>
</dbReference>
<evidence type="ECO:0000313" key="2">
    <source>
        <dbReference type="Proteomes" id="UP000306918"/>
    </source>
</evidence>
<sequence length="96" mass="11609">MFFRFKNEGKIHRYKRREGINRIMELSARLTAIAELRKEIEFDLQNGWNPITDPKREVDYNPFLIRVNPTNKDGSKTQTKKQRKEELYTLLLNKRL</sequence>
<dbReference type="AlphaFoldDB" id="A0A4S8HYA6"/>
<protein>
    <submittedName>
        <fullName evidence="1">Uncharacterized protein</fullName>
    </submittedName>
</protein>